<evidence type="ECO:0000313" key="4">
    <source>
        <dbReference type="Proteomes" id="UP000006622"/>
    </source>
</evidence>
<keyword evidence="4" id="KW-1185">Reference proteome</keyword>
<evidence type="ECO:0000259" key="2">
    <source>
        <dbReference type="Pfam" id="PF13240"/>
    </source>
</evidence>
<organism evidence="3 4">
    <name type="scientific">Methanosalsum zhilinae (strain DSM 4017 / NBRC 107636 / OCM 62 / WeN5)</name>
    <name type="common">Methanohalophilus zhilinae</name>
    <dbReference type="NCBI Taxonomy" id="679901"/>
    <lineage>
        <taxon>Archaea</taxon>
        <taxon>Methanobacteriati</taxon>
        <taxon>Methanobacteriota</taxon>
        <taxon>Stenosarchaea group</taxon>
        <taxon>Methanomicrobia</taxon>
        <taxon>Methanosarcinales</taxon>
        <taxon>Methanosarcinaceae</taxon>
        <taxon>Methanosalsum</taxon>
    </lineage>
</organism>
<sequence length="428" mass="49062">MTFKWQRDKDEVARLIPKKIVKGIFNKQIILSPNERAVLVKNGVVQETITDGKLSIGGLLNFRSIGKDIDIVLLDISPKDISWEKEELWTADSHKVNCKGILRLRIIDPTKTFKMLYGHMVAESDNGKSLSTKDIYTVFESELLSHVLEPEVRALNAQELYGNKDIQVKMESELEVKLKSTLSLWGLELLKYNLQWDLGTYEDIMHANQEFQVKEEIDELETLAVEGEAERTGRLNVARIRADQALSSEKNNFVRDQKYKDVRSQVGIEKMQFEADIQQAREAIALKEELKLAKTRGKRTELEVDQDMRDREHGRDLEYLSKLAEAGGPEVAKTVSEGRELSRMTAEQIEAIAKVKQSEVLARENKIEFMKEVEDRERMNSYRRQELDAAMMSAANSNDKYIISKKCYECGTRISSDARFCSQCGRTL</sequence>
<dbReference type="EMBL" id="CP002101">
    <property type="protein sequence ID" value="AEH61139.1"/>
    <property type="molecule type" value="Genomic_DNA"/>
</dbReference>
<accession>F7XN27</accession>
<gene>
    <name evidence="3" type="ordered locus">Mzhil_1285</name>
</gene>
<dbReference type="STRING" id="679901.Mzhil_1285"/>
<dbReference type="Pfam" id="PF01145">
    <property type="entry name" value="Band_7"/>
    <property type="match status" value="1"/>
</dbReference>
<dbReference type="HOGENOM" id="CLU_640327_0_0_2"/>
<name>F7XN27_METZD</name>
<dbReference type="GeneID" id="10822921"/>
<feature type="domain" description="Zinc-ribbon" evidence="2">
    <location>
        <begin position="406"/>
        <end position="427"/>
    </location>
</feature>
<dbReference type="KEGG" id="mzh:Mzhil_1285"/>
<dbReference type="InterPro" id="IPR001107">
    <property type="entry name" value="Band_7"/>
</dbReference>
<evidence type="ECO:0000313" key="3">
    <source>
        <dbReference type="EMBL" id="AEH61139.1"/>
    </source>
</evidence>
<reference evidence="3" key="1">
    <citation type="submission" date="2010-07" db="EMBL/GenBank/DDBJ databases">
        <title>The complete genome of Methanosalsum zhilinae DSM 4017.</title>
        <authorList>
            <consortium name="US DOE Joint Genome Institute (JGI-PGF)"/>
            <person name="Lucas S."/>
            <person name="Copeland A."/>
            <person name="Lapidus A."/>
            <person name="Glavina del Rio T."/>
            <person name="Dalin E."/>
            <person name="Tice H."/>
            <person name="Bruce D."/>
            <person name="Goodwin L."/>
            <person name="Pitluck S."/>
            <person name="Kyrpides N."/>
            <person name="Mavromatis K."/>
            <person name="Ovchinnikova G."/>
            <person name="Daligault H."/>
            <person name="Detter J.C."/>
            <person name="Han C."/>
            <person name="Tapia R."/>
            <person name="Larimer F."/>
            <person name="Land M."/>
            <person name="Hauser L."/>
            <person name="Markowitz V."/>
            <person name="Cheng J.-F."/>
            <person name="Hugenholtz P."/>
            <person name="Woyke T."/>
            <person name="Wu D."/>
            <person name="Spring S."/>
            <person name="Schueler E."/>
            <person name="Brambilla E."/>
            <person name="Klenk H.-P."/>
            <person name="Eisen J.A."/>
        </authorList>
    </citation>
    <scope>NUCLEOTIDE SEQUENCE</scope>
    <source>
        <strain evidence="3">DSM 4017</strain>
    </source>
</reference>
<dbReference type="InterPro" id="IPR026870">
    <property type="entry name" value="Zinc_ribbon_dom"/>
</dbReference>
<dbReference type="Pfam" id="PF13240">
    <property type="entry name" value="Zn_Ribbon_1"/>
    <property type="match status" value="1"/>
</dbReference>
<dbReference type="RefSeq" id="WP_013898576.1">
    <property type="nucleotide sequence ID" value="NC_015676.1"/>
</dbReference>
<dbReference type="Proteomes" id="UP000006622">
    <property type="component" value="Chromosome"/>
</dbReference>
<feature type="domain" description="Band 7" evidence="1">
    <location>
        <begin position="30"/>
        <end position="198"/>
    </location>
</feature>
<dbReference type="AlphaFoldDB" id="F7XN27"/>
<evidence type="ECO:0000259" key="1">
    <source>
        <dbReference type="Pfam" id="PF01145"/>
    </source>
</evidence>
<dbReference type="OrthoDB" id="140814at2157"/>
<protein>
    <submittedName>
        <fullName evidence="3">Uncharacterized protein</fullName>
    </submittedName>
</protein>
<proteinExistence type="predicted"/>